<reference evidence="2 3" key="2">
    <citation type="submission" date="2018-06" db="EMBL/GenBank/DDBJ databases">
        <title>Sequencing of bacterial isolates from soil warming experiment in Harvard Forest, Massachusetts, USA.</title>
        <authorList>
            <person name="Deangelis K.PhD."/>
        </authorList>
    </citation>
    <scope>NUCLEOTIDE SEQUENCE [LARGE SCALE GENOMIC DNA]</scope>
    <source>
        <strain evidence="2 3">GAS496</strain>
    </source>
</reference>
<evidence type="ECO:0000256" key="1">
    <source>
        <dbReference type="SAM" id="MobiDB-lite"/>
    </source>
</evidence>
<keyword evidence="3" id="KW-1185">Reference proteome</keyword>
<feature type="region of interest" description="Disordered" evidence="1">
    <location>
        <begin position="54"/>
        <end position="73"/>
    </location>
</feature>
<dbReference type="Proteomes" id="UP000247781">
    <property type="component" value="Unassembled WGS sequence"/>
</dbReference>
<organism evidence="2 3">
    <name type="scientific">Mycolicibacterium moriokaense</name>
    <dbReference type="NCBI Taxonomy" id="39691"/>
    <lineage>
        <taxon>Bacteria</taxon>
        <taxon>Bacillati</taxon>
        <taxon>Actinomycetota</taxon>
        <taxon>Actinomycetes</taxon>
        <taxon>Mycobacteriales</taxon>
        <taxon>Mycobacteriaceae</taxon>
        <taxon>Mycolicibacterium</taxon>
    </lineage>
</organism>
<comment type="caution">
    <text evidence="2">The sequence shown here is derived from an EMBL/GenBank/DDBJ whole genome shotgun (WGS) entry which is preliminary data.</text>
</comment>
<name>A0A318HKI9_9MYCO</name>
<dbReference type="EMBL" id="QJJU01000009">
    <property type="protein sequence ID" value="PXX08070.1"/>
    <property type="molecule type" value="Genomic_DNA"/>
</dbReference>
<dbReference type="AlphaFoldDB" id="A0A318HKI9"/>
<reference evidence="3" key="1">
    <citation type="submission" date="2018-05" db="EMBL/GenBank/DDBJ databases">
        <authorList>
            <person name="Deangelis K."/>
            <person name="Huntemann M."/>
            <person name="Clum A."/>
            <person name="Pillay M."/>
            <person name="Palaniappan K."/>
            <person name="Varghese N."/>
            <person name="Mikhailova N."/>
            <person name="Stamatis D."/>
            <person name="Reddy T."/>
            <person name="Daum C."/>
            <person name="Shapiro N."/>
            <person name="Ivanova N."/>
            <person name="Kyrpides N."/>
            <person name="Woyke T."/>
        </authorList>
    </citation>
    <scope>NUCLEOTIDE SEQUENCE [LARGE SCALE GENOMIC DNA]</scope>
    <source>
        <strain evidence="3">GAS496</strain>
    </source>
</reference>
<protein>
    <submittedName>
        <fullName evidence="2">Uncharacterized protein</fullName>
    </submittedName>
</protein>
<evidence type="ECO:0000313" key="3">
    <source>
        <dbReference type="Proteomes" id="UP000247781"/>
    </source>
</evidence>
<accession>A0A318HKI9</accession>
<evidence type="ECO:0000313" key="2">
    <source>
        <dbReference type="EMBL" id="PXX08070.1"/>
    </source>
</evidence>
<sequence length="73" mass="7290">MEWSEVKTGLFKLVAAGTGALTVVFSDAPGSIGQGPEVTLGETTTSTTAPAELATSIASPTLTAHTPDGFAKP</sequence>
<gene>
    <name evidence="2" type="ORF">C8E89_10986</name>
</gene>
<proteinExistence type="predicted"/>